<comment type="caution">
    <text evidence="1">The sequence shown here is derived from an EMBL/GenBank/DDBJ whole genome shotgun (WGS) entry which is preliminary data.</text>
</comment>
<name>N1JC08_BLUG1</name>
<proteinExistence type="predicted"/>
<evidence type="ECO:0000313" key="2">
    <source>
        <dbReference type="Proteomes" id="UP000015441"/>
    </source>
</evidence>
<protein>
    <submittedName>
        <fullName evidence="1">Uncharacterized protein</fullName>
    </submittedName>
</protein>
<gene>
    <name evidence="1" type="ORF">BGHDH14_bghG003332000001001</name>
</gene>
<dbReference type="HOGENOM" id="CLU_1396078_0_0_1"/>
<reference evidence="1 2" key="1">
    <citation type="journal article" date="2010" name="Science">
        <title>Genome expansion and gene loss in powdery mildew fungi reveal tradeoffs in extreme parasitism.</title>
        <authorList>
            <person name="Spanu P.D."/>
            <person name="Abbott J.C."/>
            <person name="Amselem J."/>
            <person name="Burgis T.A."/>
            <person name="Soanes D.M."/>
            <person name="Stueber K."/>
            <person name="Ver Loren van Themaat E."/>
            <person name="Brown J.K.M."/>
            <person name="Butcher S.A."/>
            <person name="Gurr S.J."/>
            <person name="Lebrun M.-H."/>
            <person name="Ridout C.J."/>
            <person name="Schulze-Lefert P."/>
            <person name="Talbot N.J."/>
            <person name="Ahmadinejad N."/>
            <person name="Ametz C."/>
            <person name="Barton G.R."/>
            <person name="Benjdia M."/>
            <person name="Bidzinski P."/>
            <person name="Bindschedler L.V."/>
            <person name="Both M."/>
            <person name="Brewer M.T."/>
            <person name="Cadle-Davidson L."/>
            <person name="Cadle-Davidson M.M."/>
            <person name="Collemare J."/>
            <person name="Cramer R."/>
            <person name="Frenkel O."/>
            <person name="Godfrey D."/>
            <person name="Harriman J."/>
            <person name="Hoede C."/>
            <person name="King B.C."/>
            <person name="Klages S."/>
            <person name="Kleemann J."/>
            <person name="Knoll D."/>
            <person name="Koti P.S."/>
            <person name="Kreplak J."/>
            <person name="Lopez-Ruiz F.J."/>
            <person name="Lu X."/>
            <person name="Maekawa T."/>
            <person name="Mahanil S."/>
            <person name="Micali C."/>
            <person name="Milgroom M.G."/>
            <person name="Montana G."/>
            <person name="Noir S."/>
            <person name="O'Connell R.J."/>
            <person name="Oberhaensli S."/>
            <person name="Parlange F."/>
            <person name="Pedersen C."/>
            <person name="Quesneville H."/>
            <person name="Reinhardt R."/>
            <person name="Rott M."/>
            <person name="Sacristan S."/>
            <person name="Schmidt S.M."/>
            <person name="Schoen M."/>
            <person name="Skamnioti P."/>
            <person name="Sommer H."/>
            <person name="Stephens A."/>
            <person name="Takahara H."/>
            <person name="Thordal-Christensen H."/>
            <person name="Vigouroux M."/>
            <person name="Wessling R."/>
            <person name="Wicker T."/>
            <person name="Panstruga R."/>
        </authorList>
    </citation>
    <scope>NUCLEOTIDE SEQUENCE [LARGE SCALE GENOMIC DNA]</scope>
    <source>
        <strain evidence="1">DH14</strain>
    </source>
</reference>
<keyword evidence="2" id="KW-1185">Reference proteome</keyword>
<dbReference type="Proteomes" id="UP000015441">
    <property type="component" value="Unassembled WGS sequence"/>
</dbReference>
<dbReference type="AlphaFoldDB" id="N1JC08"/>
<evidence type="ECO:0000313" key="1">
    <source>
        <dbReference type="EMBL" id="CCU77099.1"/>
    </source>
</evidence>
<dbReference type="InParanoid" id="N1JC08"/>
<sequence length="195" mass="22354">MQRSHTMNPARGFQSNWRADSRINAPLPNVVQQIDEGRKRFHCTVSNKKFSPSHVSMALKKIREEFASGHNPLFFDKNKLIHLLSNSFVNAPLLFTNGNELAPHYYFYQFHTGKNHSNNRFHPFPKSDNGEPSGLFEVKMFTYYIIVDNQNSAVAIMYKMVGKPRGAYGYYINNELVAEITGSEKLCSIVLQPNH</sequence>
<organism evidence="1 2">
    <name type="scientific">Blumeria graminis f. sp. hordei (strain DH14)</name>
    <name type="common">Barley powdery mildew</name>
    <name type="synonym">Oidium monilioides f. sp. hordei</name>
    <dbReference type="NCBI Taxonomy" id="546991"/>
    <lineage>
        <taxon>Eukaryota</taxon>
        <taxon>Fungi</taxon>
        <taxon>Dikarya</taxon>
        <taxon>Ascomycota</taxon>
        <taxon>Pezizomycotina</taxon>
        <taxon>Leotiomycetes</taxon>
        <taxon>Erysiphales</taxon>
        <taxon>Erysiphaceae</taxon>
        <taxon>Blumeria</taxon>
        <taxon>Blumeria hordei</taxon>
    </lineage>
</organism>
<accession>N1JC08</accession>
<dbReference type="EMBL" id="CAUH01003332">
    <property type="protein sequence ID" value="CCU77099.1"/>
    <property type="molecule type" value="Genomic_DNA"/>
</dbReference>